<dbReference type="RefSeq" id="WP_179533962.1">
    <property type="nucleotide sequence ID" value="NZ_JACBYW010000001.1"/>
</dbReference>
<dbReference type="PANTHER" id="PTHR46383:SF1">
    <property type="entry name" value="ASPARTATE AMINOTRANSFERASE"/>
    <property type="match status" value="1"/>
</dbReference>
<dbReference type="InterPro" id="IPR050596">
    <property type="entry name" value="AspAT/PAT-like"/>
</dbReference>
<dbReference type="Proteomes" id="UP000548304">
    <property type="component" value="Unassembled WGS sequence"/>
</dbReference>
<dbReference type="PANTHER" id="PTHR46383">
    <property type="entry name" value="ASPARTATE AMINOTRANSFERASE"/>
    <property type="match status" value="1"/>
</dbReference>
<dbReference type="Gene3D" id="3.40.640.10">
    <property type="entry name" value="Type I PLP-dependent aspartate aminotransferase-like (Major domain)"/>
    <property type="match status" value="1"/>
</dbReference>
<comment type="similarity">
    <text evidence="2 6">Belongs to the class-I pyridoxal-phosphate-dependent aminotransferase family.</text>
</comment>
<gene>
    <name evidence="8" type="ORF">FHR84_000738</name>
</gene>
<sequence length="419" mass="45274">MTTRPVSPNLALDEVVAQRRARGETIAHFGFGESRLPVFPQLALRLAAGVHRSAYGPVAGDPTVRAAVAGYFGRRRVPTEPDQVVLAPGSKALLLALQIVVPGHVVLPRPSWVTYAPQARLARKPVHVVPIATDHGGVPDPALLRRAVAGAQGQGLIVLTIPDNPTGTTASPELVRRICAIAEEKDLLIVSDEIYRDLRHHPDVPFLSPAEVAPERTVVLTGLSKSMALGGWRIGAARFPAAGRWRSLRDAVLSIASEMWSALAGPMQEVAEYAFSEPPELRTRVAEDARLHAAVASAVHRLLIEAGATNSRPTGGFYCYPDFESLRAPMADLGIRNSAQLQQHLLEEHGVAVLSGHHFGDDSQALRFRVATSMVYGDSEEEQMQALQSRDPAGLPHIRRQLDTLAAALANLSGRWRRP</sequence>
<dbReference type="Pfam" id="PF00155">
    <property type="entry name" value="Aminotran_1_2"/>
    <property type="match status" value="1"/>
</dbReference>
<dbReference type="InterPro" id="IPR004839">
    <property type="entry name" value="Aminotransferase_I/II_large"/>
</dbReference>
<dbReference type="InterPro" id="IPR015421">
    <property type="entry name" value="PyrdxlP-dep_Trfase_major"/>
</dbReference>
<evidence type="ECO:0000313" key="8">
    <source>
        <dbReference type="EMBL" id="NYH77424.1"/>
    </source>
</evidence>
<dbReference type="GO" id="GO:0006520">
    <property type="term" value="P:amino acid metabolic process"/>
    <property type="evidence" value="ECO:0007669"/>
    <property type="project" value="InterPro"/>
</dbReference>
<evidence type="ECO:0000313" key="9">
    <source>
        <dbReference type="Proteomes" id="UP000548304"/>
    </source>
</evidence>
<dbReference type="EC" id="2.6.1.-" evidence="6"/>
<evidence type="ECO:0000256" key="1">
    <source>
        <dbReference type="ARBA" id="ARBA00001933"/>
    </source>
</evidence>
<dbReference type="InterPro" id="IPR004838">
    <property type="entry name" value="NHTrfase_class1_PyrdxlP-BS"/>
</dbReference>
<dbReference type="PROSITE" id="PS00105">
    <property type="entry name" value="AA_TRANSFER_CLASS_1"/>
    <property type="match status" value="1"/>
</dbReference>
<name>A0A852YQ87_9ACTN</name>
<keyword evidence="3 6" id="KW-0032">Aminotransferase</keyword>
<evidence type="ECO:0000256" key="2">
    <source>
        <dbReference type="ARBA" id="ARBA00007441"/>
    </source>
</evidence>
<dbReference type="GO" id="GO:0030170">
    <property type="term" value="F:pyridoxal phosphate binding"/>
    <property type="evidence" value="ECO:0007669"/>
    <property type="project" value="InterPro"/>
</dbReference>
<organism evidence="8 9">
    <name type="scientific">Actinopolyspora biskrensis</name>
    <dbReference type="NCBI Taxonomy" id="1470178"/>
    <lineage>
        <taxon>Bacteria</taxon>
        <taxon>Bacillati</taxon>
        <taxon>Actinomycetota</taxon>
        <taxon>Actinomycetes</taxon>
        <taxon>Actinopolysporales</taxon>
        <taxon>Actinopolysporaceae</taxon>
        <taxon>Actinopolyspora</taxon>
    </lineage>
</organism>
<accession>A0A852YQ87</accession>
<evidence type="ECO:0000256" key="3">
    <source>
        <dbReference type="ARBA" id="ARBA00022576"/>
    </source>
</evidence>
<dbReference type="CDD" id="cd00609">
    <property type="entry name" value="AAT_like"/>
    <property type="match status" value="1"/>
</dbReference>
<dbReference type="InterPro" id="IPR015424">
    <property type="entry name" value="PyrdxlP-dep_Trfase"/>
</dbReference>
<keyword evidence="9" id="KW-1185">Reference proteome</keyword>
<dbReference type="Gene3D" id="3.90.1150.10">
    <property type="entry name" value="Aspartate Aminotransferase, domain 1"/>
    <property type="match status" value="1"/>
</dbReference>
<evidence type="ECO:0000256" key="5">
    <source>
        <dbReference type="ARBA" id="ARBA00022898"/>
    </source>
</evidence>
<evidence type="ECO:0000256" key="6">
    <source>
        <dbReference type="RuleBase" id="RU000481"/>
    </source>
</evidence>
<keyword evidence="5" id="KW-0663">Pyridoxal phosphate</keyword>
<dbReference type="GO" id="GO:0008483">
    <property type="term" value="F:transaminase activity"/>
    <property type="evidence" value="ECO:0007669"/>
    <property type="project" value="UniProtKB-KW"/>
</dbReference>
<proteinExistence type="inferred from homology"/>
<evidence type="ECO:0000256" key="4">
    <source>
        <dbReference type="ARBA" id="ARBA00022679"/>
    </source>
</evidence>
<evidence type="ECO:0000259" key="7">
    <source>
        <dbReference type="Pfam" id="PF00155"/>
    </source>
</evidence>
<protein>
    <recommendedName>
        <fullName evidence="6">Aminotransferase</fullName>
        <ecNumber evidence="6">2.6.1.-</ecNumber>
    </recommendedName>
</protein>
<keyword evidence="4 6" id="KW-0808">Transferase</keyword>
<dbReference type="InterPro" id="IPR015422">
    <property type="entry name" value="PyrdxlP-dep_Trfase_small"/>
</dbReference>
<dbReference type="AlphaFoldDB" id="A0A852YQ87"/>
<dbReference type="SUPFAM" id="SSF53383">
    <property type="entry name" value="PLP-dependent transferases"/>
    <property type="match status" value="1"/>
</dbReference>
<comment type="caution">
    <text evidence="8">The sequence shown here is derived from an EMBL/GenBank/DDBJ whole genome shotgun (WGS) entry which is preliminary data.</text>
</comment>
<feature type="domain" description="Aminotransferase class I/classII large" evidence="7">
    <location>
        <begin position="43"/>
        <end position="371"/>
    </location>
</feature>
<reference evidence="8 9" key="1">
    <citation type="submission" date="2020-07" db="EMBL/GenBank/DDBJ databases">
        <title>Genomic Encyclopedia of Type Strains, Phase III (KMG-III): the genomes of soil and plant-associated and newly described type strains.</title>
        <authorList>
            <person name="Whitman W."/>
        </authorList>
    </citation>
    <scope>NUCLEOTIDE SEQUENCE [LARGE SCALE GENOMIC DNA]</scope>
    <source>
        <strain evidence="8 9">CECT 8576</strain>
    </source>
</reference>
<comment type="cofactor">
    <cofactor evidence="1 6">
        <name>pyridoxal 5'-phosphate</name>
        <dbReference type="ChEBI" id="CHEBI:597326"/>
    </cofactor>
</comment>
<dbReference type="EMBL" id="JACBYW010000001">
    <property type="protein sequence ID" value="NYH77424.1"/>
    <property type="molecule type" value="Genomic_DNA"/>
</dbReference>